<evidence type="ECO:0000313" key="3">
    <source>
        <dbReference type="EMBL" id="PCI97054.1"/>
    </source>
</evidence>
<feature type="transmembrane region" description="Helical" evidence="1">
    <location>
        <begin position="47"/>
        <end position="69"/>
    </location>
</feature>
<protein>
    <recommendedName>
        <fullName evidence="2">DUF1648 domain-containing protein</fullName>
    </recommendedName>
</protein>
<evidence type="ECO:0000259" key="2">
    <source>
        <dbReference type="Pfam" id="PF07853"/>
    </source>
</evidence>
<reference evidence="3" key="2">
    <citation type="journal article" date="2018" name="ISME J.">
        <title>A dynamic microbial community with high functional redundancy inhabits the cold, oxic subseafloor aquifer.</title>
        <authorList>
            <person name="Tully B.J."/>
            <person name="Wheat C.G."/>
            <person name="Glazer B.T."/>
            <person name="Huber J.A."/>
        </authorList>
    </citation>
    <scope>NUCLEOTIDE SEQUENCE</scope>
    <source>
        <strain evidence="3">NORP83</strain>
    </source>
</reference>
<dbReference type="PANTHER" id="PTHR37810:SF5">
    <property type="entry name" value="IMMUNITY PROTEIN SDPI"/>
    <property type="match status" value="1"/>
</dbReference>
<gene>
    <name evidence="3" type="ORF">COB13_16485</name>
</gene>
<accession>A0A2A4YQL0</accession>
<proteinExistence type="predicted"/>
<dbReference type="GO" id="GO:0009636">
    <property type="term" value="P:response to toxic substance"/>
    <property type="evidence" value="ECO:0007669"/>
    <property type="project" value="TreeGrafter"/>
</dbReference>
<feature type="transmembrane region" description="Helical" evidence="1">
    <location>
        <begin position="81"/>
        <end position="102"/>
    </location>
</feature>
<feature type="domain" description="DUF1648" evidence="2">
    <location>
        <begin position="7"/>
        <end position="55"/>
    </location>
</feature>
<keyword evidence="1" id="KW-1133">Transmembrane helix</keyword>
<organism evidence="3">
    <name type="scientific">OCS116 cluster bacterium</name>
    <dbReference type="NCBI Taxonomy" id="2030921"/>
    <lineage>
        <taxon>Bacteria</taxon>
        <taxon>Pseudomonadati</taxon>
        <taxon>Pseudomonadota</taxon>
        <taxon>Alphaproteobacteria</taxon>
        <taxon>OCS116 cluster</taxon>
    </lineage>
</organism>
<dbReference type="AlphaFoldDB" id="A0A2A4YQL0"/>
<dbReference type="InterPro" id="IPR012867">
    <property type="entry name" value="DUF1648"/>
</dbReference>
<dbReference type="Pfam" id="PF07853">
    <property type="entry name" value="DUF1648"/>
    <property type="match status" value="1"/>
</dbReference>
<sequence length="109" mass="12091">MRSSWLLFTIVLLASLYAMTIAPDGMKLPIHWNLSGEVDDEMNAKTALWVMPAIIFGILLLASALTYIEPRKDNLQKSSKARSWIVLAITIFMSTLAMSNVAKVMGYGL</sequence>
<comment type="caution">
    <text evidence="3">The sequence shown here is derived from an EMBL/GenBank/DDBJ whole genome shotgun (WGS) entry which is preliminary data.</text>
</comment>
<dbReference type="PANTHER" id="PTHR37810">
    <property type="entry name" value="IMMUNITY PROTEIN SDPI"/>
    <property type="match status" value="1"/>
</dbReference>
<keyword evidence="1" id="KW-0812">Transmembrane</keyword>
<dbReference type="EMBL" id="NVUS01000034">
    <property type="protein sequence ID" value="PCI97054.1"/>
    <property type="molecule type" value="Genomic_DNA"/>
</dbReference>
<evidence type="ECO:0000256" key="1">
    <source>
        <dbReference type="SAM" id="Phobius"/>
    </source>
</evidence>
<name>A0A2A4YQL0_9PROT</name>
<keyword evidence="1" id="KW-0472">Membrane</keyword>
<reference key="1">
    <citation type="submission" date="2017-08" db="EMBL/GenBank/DDBJ databases">
        <title>A dynamic microbial community with high functional redundancy inhabits the cold, oxic subseafloor aquifer.</title>
        <authorList>
            <person name="Tully B.J."/>
            <person name="Wheat C.G."/>
            <person name="Glazer B.T."/>
            <person name="Huber J.A."/>
        </authorList>
    </citation>
    <scope>NUCLEOTIDE SEQUENCE [LARGE SCALE GENOMIC DNA]</scope>
</reference>